<keyword evidence="7" id="KW-1185">Reference proteome</keyword>
<dbReference type="SFLD" id="SFLDF00517">
    <property type="entry name" value="cytosylglucuronate_decarboxyla"/>
    <property type="match status" value="1"/>
</dbReference>
<dbReference type="Pfam" id="PF04055">
    <property type="entry name" value="Radical_SAM"/>
    <property type="match status" value="1"/>
</dbReference>
<sequence length="342" mass="37060">MSAAPSEARPDARPTRRPRYLFIRILEACNADCFMCEFALSRDTFRFTSADFTELLPKARAAGVGYVRFTGGEPLMHRDVVELVRAGTDAGMKMSLITNGMLLPRLAEPLATAGLAQVIVSLDGASAATHDVYRRSPGMFDNGLRGLRAAAALGVLPRVNTVVGPHNYAEMPALQQVLTRAGVRQWELSALKLDRSISYPDPDHVRAVCDPLYTADPATTLVPLGKRFYGDTPEEQRRYFDASVTPRASGPLCHVVDDVIYIDGKYGRTYACSCLPHRADDGAPGGAPLREGGAIHLDTPAFRHHAAHFRERGPQSCGGCSTTAAGYSDDVARLGVVAPWQY</sequence>
<reference evidence="6 7" key="1">
    <citation type="journal article" date="2019" name="Int. J. Syst. Evol. Microbiol.">
        <title>The Global Catalogue of Microorganisms (GCM) 10K type strain sequencing project: providing services to taxonomists for standard genome sequencing and annotation.</title>
        <authorList>
            <consortium name="The Broad Institute Genomics Platform"/>
            <consortium name="The Broad Institute Genome Sequencing Center for Infectious Disease"/>
            <person name="Wu L."/>
            <person name="Ma J."/>
        </authorList>
    </citation>
    <scope>NUCLEOTIDE SEQUENCE [LARGE SCALE GENOMIC DNA]</scope>
    <source>
        <strain evidence="6 7">JCM 16374</strain>
    </source>
</reference>
<keyword evidence="2" id="KW-0479">Metal-binding</keyword>
<evidence type="ECO:0000256" key="2">
    <source>
        <dbReference type="ARBA" id="ARBA00022723"/>
    </source>
</evidence>
<dbReference type="InterPro" id="IPR058240">
    <property type="entry name" value="rSAM_sf"/>
</dbReference>
<dbReference type="InterPro" id="IPR007197">
    <property type="entry name" value="rSAM"/>
</dbReference>
<evidence type="ECO:0000259" key="5">
    <source>
        <dbReference type="PROSITE" id="PS51918"/>
    </source>
</evidence>
<dbReference type="Proteomes" id="UP001500994">
    <property type="component" value="Unassembled WGS sequence"/>
</dbReference>
<dbReference type="SFLD" id="SFLDS00029">
    <property type="entry name" value="Radical_SAM"/>
    <property type="match status" value="1"/>
</dbReference>
<dbReference type="PANTHER" id="PTHR11228">
    <property type="entry name" value="RADICAL SAM DOMAIN PROTEIN"/>
    <property type="match status" value="1"/>
</dbReference>
<accession>A0ABN3RKJ7</accession>
<evidence type="ECO:0000256" key="3">
    <source>
        <dbReference type="ARBA" id="ARBA00023004"/>
    </source>
</evidence>
<dbReference type="CDD" id="cd01335">
    <property type="entry name" value="Radical_SAM"/>
    <property type="match status" value="1"/>
</dbReference>
<dbReference type="SUPFAM" id="SSF102114">
    <property type="entry name" value="Radical SAM enzymes"/>
    <property type="match status" value="1"/>
</dbReference>
<name>A0ABN3RKJ7_9ACTN</name>
<evidence type="ECO:0000256" key="4">
    <source>
        <dbReference type="ARBA" id="ARBA00023014"/>
    </source>
</evidence>
<dbReference type="InterPro" id="IPR050377">
    <property type="entry name" value="Radical_SAM_PqqE_MftC-like"/>
</dbReference>
<dbReference type="Gene3D" id="3.20.20.70">
    <property type="entry name" value="Aldolase class I"/>
    <property type="match status" value="1"/>
</dbReference>
<keyword evidence="1" id="KW-0949">S-adenosyl-L-methionine</keyword>
<keyword evidence="4" id="KW-0411">Iron-sulfur</keyword>
<dbReference type="InterPro" id="IPR031014">
    <property type="entry name" value="rSAM_BlsE"/>
</dbReference>
<dbReference type="PANTHER" id="PTHR11228:SF34">
    <property type="entry name" value="TUNGSTEN-CONTAINING ALDEHYDE FERREDOXIN OXIDOREDUCTASE COFACTOR MODIFYING PROTEIN"/>
    <property type="match status" value="1"/>
</dbReference>
<dbReference type="InterPro" id="IPR013785">
    <property type="entry name" value="Aldolase_TIM"/>
</dbReference>
<dbReference type="NCBIfam" id="TIGR04466">
    <property type="entry name" value="rSAM_BlsE"/>
    <property type="match status" value="1"/>
</dbReference>
<proteinExistence type="predicted"/>
<keyword evidence="3" id="KW-0408">Iron</keyword>
<evidence type="ECO:0000256" key="1">
    <source>
        <dbReference type="ARBA" id="ARBA00022691"/>
    </source>
</evidence>
<feature type="domain" description="Radical SAM core" evidence="5">
    <location>
        <begin position="15"/>
        <end position="231"/>
    </location>
</feature>
<gene>
    <name evidence="6" type="ORF">GCM10009864_20270</name>
</gene>
<evidence type="ECO:0000313" key="7">
    <source>
        <dbReference type="Proteomes" id="UP001500994"/>
    </source>
</evidence>
<dbReference type="RefSeq" id="WP_344574709.1">
    <property type="nucleotide sequence ID" value="NZ_BAAARK010000005.1"/>
</dbReference>
<organism evidence="6 7">
    <name type="scientific">Streptomyces lunalinharesii</name>
    <dbReference type="NCBI Taxonomy" id="333384"/>
    <lineage>
        <taxon>Bacteria</taxon>
        <taxon>Bacillati</taxon>
        <taxon>Actinomycetota</taxon>
        <taxon>Actinomycetes</taxon>
        <taxon>Kitasatosporales</taxon>
        <taxon>Streptomycetaceae</taxon>
        <taxon>Streptomyces</taxon>
    </lineage>
</organism>
<protein>
    <recommendedName>
        <fullName evidence="5">Radical SAM core domain-containing protein</fullName>
    </recommendedName>
</protein>
<evidence type="ECO:0000313" key="6">
    <source>
        <dbReference type="EMBL" id="GAA2654995.1"/>
    </source>
</evidence>
<dbReference type="SFLD" id="SFLDG01067">
    <property type="entry name" value="SPASM/twitch_domain_containing"/>
    <property type="match status" value="1"/>
</dbReference>
<dbReference type="PROSITE" id="PS51918">
    <property type="entry name" value="RADICAL_SAM"/>
    <property type="match status" value="1"/>
</dbReference>
<dbReference type="EMBL" id="BAAARK010000005">
    <property type="protein sequence ID" value="GAA2654995.1"/>
    <property type="molecule type" value="Genomic_DNA"/>
</dbReference>
<comment type="caution">
    <text evidence="6">The sequence shown here is derived from an EMBL/GenBank/DDBJ whole genome shotgun (WGS) entry which is preliminary data.</text>
</comment>